<keyword evidence="13" id="KW-1185">Reference proteome</keyword>
<dbReference type="FunFam" id="3.30.160.60:FF:000193">
    <property type="entry name" value="Zinc finger protein 300"/>
    <property type="match status" value="1"/>
</dbReference>
<keyword evidence="4" id="KW-0677">Repeat</keyword>
<dbReference type="GO" id="GO:0008270">
    <property type="term" value="F:zinc ion binding"/>
    <property type="evidence" value="ECO:0007669"/>
    <property type="project" value="UniProtKB-KW"/>
</dbReference>
<dbReference type="SUPFAM" id="SSF57667">
    <property type="entry name" value="beta-beta-alpha zinc fingers"/>
    <property type="match status" value="3"/>
</dbReference>
<dbReference type="SMART" id="SM00355">
    <property type="entry name" value="ZnF_C2H2"/>
    <property type="match status" value="5"/>
</dbReference>
<keyword evidence="8" id="KW-0804">Transcription</keyword>
<dbReference type="InterPro" id="IPR013087">
    <property type="entry name" value="Znf_C2H2_type"/>
</dbReference>
<feature type="domain" description="C2H2-type" evidence="11">
    <location>
        <begin position="155"/>
        <end position="182"/>
    </location>
</feature>
<evidence type="ECO:0000256" key="5">
    <source>
        <dbReference type="ARBA" id="ARBA00022771"/>
    </source>
</evidence>
<evidence type="ECO:0000256" key="2">
    <source>
        <dbReference type="ARBA" id="ARBA00006991"/>
    </source>
</evidence>
<evidence type="ECO:0000256" key="4">
    <source>
        <dbReference type="ARBA" id="ARBA00022737"/>
    </source>
</evidence>
<keyword evidence="5 10" id="KW-0863">Zinc-finger</keyword>
<dbReference type="PANTHER" id="PTHR24409:SF295">
    <property type="entry name" value="AZ2-RELATED"/>
    <property type="match status" value="1"/>
</dbReference>
<evidence type="ECO:0000313" key="12">
    <source>
        <dbReference type="EMBL" id="CAC5396142.1"/>
    </source>
</evidence>
<dbReference type="InterPro" id="IPR036236">
    <property type="entry name" value="Znf_C2H2_sf"/>
</dbReference>
<comment type="similarity">
    <text evidence="2">Belongs to the krueppel C2H2-type zinc-finger protein family.</text>
</comment>
<feature type="domain" description="C2H2-type" evidence="11">
    <location>
        <begin position="187"/>
        <end position="214"/>
    </location>
</feature>
<dbReference type="FunFam" id="3.30.160.60:FF:000446">
    <property type="entry name" value="Zinc finger protein"/>
    <property type="match status" value="2"/>
</dbReference>
<dbReference type="PROSITE" id="PS50157">
    <property type="entry name" value="ZINC_FINGER_C2H2_2"/>
    <property type="match status" value="5"/>
</dbReference>
<feature type="domain" description="C2H2-type" evidence="11">
    <location>
        <begin position="247"/>
        <end position="274"/>
    </location>
</feature>
<organism evidence="12 13">
    <name type="scientific">Mytilus coruscus</name>
    <name type="common">Sea mussel</name>
    <dbReference type="NCBI Taxonomy" id="42192"/>
    <lineage>
        <taxon>Eukaryota</taxon>
        <taxon>Metazoa</taxon>
        <taxon>Spiralia</taxon>
        <taxon>Lophotrochozoa</taxon>
        <taxon>Mollusca</taxon>
        <taxon>Bivalvia</taxon>
        <taxon>Autobranchia</taxon>
        <taxon>Pteriomorphia</taxon>
        <taxon>Mytilida</taxon>
        <taxon>Mytiloidea</taxon>
        <taxon>Mytilidae</taxon>
        <taxon>Mytilinae</taxon>
        <taxon>Mytilus</taxon>
    </lineage>
</organism>
<evidence type="ECO:0000256" key="7">
    <source>
        <dbReference type="ARBA" id="ARBA00023015"/>
    </source>
</evidence>
<dbReference type="FunFam" id="3.30.160.60:FF:002343">
    <property type="entry name" value="Zinc finger protein 33A"/>
    <property type="match status" value="1"/>
</dbReference>
<keyword evidence="7" id="KW-0805">Transcription regulation</keyword>
<evidence type="ECO:0000256" key="8">
    <source>
        <dbReference type="ARBA" id="ARBA00023163"/>
    </source>
</evidence>
<evidence type="ECO:0000256" key="3">
    <source>
        <dbReference type="ARBA" id="ARBA00022723"/>
    </source>
</evidence>
<gene>
    <name evidence="12" type="ORF">MCOR_30741</name>
</gene>
<dbReference type="Pfam" id="PF00096">
    <property type="entry name" value="zf-C2H2"/>
    <property type="match status" value="4"/>
</dbReference>
<protein>
    <submittedName>
        <fullName evidence="12">KRAB</fullName>
    </submittedName>
</protein>
<dbReference type="Gene3D" id="3.30.160.60">
    <property type="entry name" value="Classic Zinc Finger"/>
    <property type="match status" value="5"/>
</dbReference>
<dbReference type="GO" id="GO:0005634">
    <property type="term" value="C:nucleus"/>
    <property type="evidence" value="ECO:0007669"/>
    <property type="project" value="UniProtKB-SubCell"/>
</dbReference>
<feature type="domain" description="C2H2-type" evidence="11">
    <location>
        <begin position="219"/>
        <end position="246"/>
    </location>
</feature>
<accession>A0A6J8CM88</accession>
<evidence type="ECO:0000313" key="13">
    <source>
        <dbReference type="Proteomes" id="UP000507470"/>
    </source>
</evidence>
<keyword evidence="3" id="KW-0479">Metal-binding</keyword>
<evidence type="ECO:0000259" key="11">
    <source>
        <dbReference type="PROSITE" id="PS50157"/>
    </source>
</evidence>
<evidence type="ECO:0000256" key="9">
    <source>
        <dbReference type="ARBA" id="ARBA00023242"/>
    </source>
</evidence>
<dbReference type="PROSITE" id="PS00028">
    <property type="entry name" value="ZINC_FINGER_C2H2_1"/>
    <property type="match status" value="3"/>
</dbReference>
<keyword evidence="9" id="KW-0539">Nucleus</keyword>
<dbReference type="AlphaFoldDB" id="A0A6J8CM88"/>
<dbReference type="Proteomes" id="UP000507470">
    <property type="component" value="Unassembled WGS sequence"/>
</dbReference>
<dbReference type="OrthoDB" id="6591996at2759"/>
<proteinExistence type="inferred from homology"/>
<evidence type="ECO:0000256" key="1">
    <source>
        <dbReference type="ARBA" id="ARBA00004123"/>
    </source>
</evidence>
<dbReference type="EMBL" id="CACVKT020005605">
    <property type="protein sequence ID" value="CAC5396142.1"/>
    <property type="molecule type" value="Genomic_DNA"/>
</dbReference>
<reference evidence="12 13" key="1">
    <citation type="submission" date="2020-06" db="EMBL/GenBank/DDBJ databases">
        <authorList>
            <person name="Li R."/>
            <person name="Bekaert M."/>
        </authorList>
    </citation>
    <scope>NUCLEOTIDE SEQUENCE [LARGE SCALE GENOMIC DNA]</scope>
    <source>
        <strain evidence="13">wild</strain>
    </source>
</reference>
<keyword evidence="6" id="KW-0862">Zinc</keyword>
<sequence length="382" mass="44546">MALIKDCESYIIKDPEYYEITEDEIPIEDEITVNENCARLFYHVKQENINSKYIVHTVQASEEPDIYDIDNQTPPDYDRRDFIATNRKDVKKYRRRRLGGDISFRKLSYKHTMIQNQLSHVAEKVKRKKKMSEHKKKKYHELGTQIKQPTTDKTWECEIFLKTFSSRSNLKRHMAVHSVEPVSNRPFKCEICGKTFGKRSNFKSHAKTHNCDIKEDNKFRCKVCGKQESNKRNFDNHMRVHTGERPFQCDLCHLSFKQKSALRRHDSVHTGEFLNKGKPIQCEICGRYFGQSQQLTRHMKCHNPSTKREYKCDHCPKEFSEKHHLLGVSRSRPASTSATTPALSLHRQQCHAPSKALFTASSSQACKDPVSALTEVVILLRV</sequence>
<name>A0A6J8CM88_MYTCO</name>
<dbReference type="PANTHER" id="PTHR24409">
    <property type="entry name" value="ZINC FINGER PROTEIN 142"/>
    <property type="match status" value="1"/>
</dbReference>
<feature type="domain" description="C2H2-type" evidence="11">
    <location>
        <begin position="280"/>
        <end position="307"/>
    </location>
</feature>
<evidence type="ECO:0000256" key="10">
    <source>
        <dbReference type="PROSITE-ProRule" id="PRU00042"/>
    </source>
</evidence>
<comment type="subcellular location">
    <subcellularLocation>
        <location evidence="1">Nucleus</location>
    </subcellularLocation>
</comment>
<evidence type="ECO:0000256" key="6">
    <source>
        <dbReference type="ARBA" id="ARBA00022833"/>
    </source>
</evidence>
<dbReference type="GO" id="GO:0000977">
    <property type="term" value="F:RNA polymerase II transcription regulatory region sequence-specific DNA binding"/>
    <property type="evidence" value="ECO:0007669"/>
    <property type="project" value="TreeGrafter"/>
</dbReference>
<dbReference type="GO" id="GO:0000981">
    <property type="term" value="F:DNA-binding transcription factor activity, RNA polymerase II-specific"/>
    <property type="evidence" value="ECO:0007669"/>
    <property type="project" value="TreeGrafter"/>
</dbReference>